<evidence type="ECO:0000256" key="2">
    <source>
        <dbReference type="ARBA" id="ARBA00004141"/>
    </source>
</evidence>
<evidence type="ECO:0000256" key="5">
    <source>
        <dbReference type="ARBA" id="ARBA00022692"/>
    </source>
</evidence>
<evidence type="ECO:0000256" key="11">
    <source>
        <dbReference type="ARBA" id="ARBA00024225"/>
    </source>
</evidence>
<evidence type="ECO:0000256" key="6">
    <source>
        <dbReference type="ARBA" id="ARBA00022723"/>
    </source>
</evidence>
<proteinExistence type="predicted"/>
<evidence type="ECO:0000256" key="3">
    <source>
        <dbReference type="ARBA" id="ARBA00022448"/>
    </source>
</evidence>
<keyword evidence="7" id="KW-0249">Electron transport</keyword>
<dbReference type="PANTHER" id="PTHR15422:SF43">
    <property type="entry name" value="ASCORBATE FERRIREDUCTASE (TRANSMEMBRANE)"/>
    <property type="match status" value="1"/>
</dbReference>
<comment type="cofactor">
    <cofactor evidence="1">
        <name>heme b</name>
        <dbReference type="ChEBI" id="CHEBI:60344"/>
    </cofactor>
</comment>
<evidence type="ECO:0000256" key="10">
    <source>
        <dbReference type="ARBA" id="ARBA00023136"/>
    </source>
</evidence>
<reference evidence="14" key="1">
    <citation type="journal article" date="1997" name="Nucleic Acids Res.">
        <title>tRNAscan-SE: a program for improved detection of transfer RNA genes in genomic sequence.</title>
        <authorList>
            <person name="Lowe T.M."/>
            <person name="Eddy S.R."/>
        </authorList>
    </citation>
    <scope>NUCLEOTIDE SEQUENCE [LARGE SCALE GENOMIC DNA]</scope>
</reference>
<dbReference type="Proteomes" id="UP000694904">
    <property type="component" value="Chromosome X"/>
</dbReference>
<feature type="transmembrane region" description="Helical" evidence="12">
    <location>
        <begin position="206"/>
        <end position="236"/>
    </location>
</feature>
<dbReference type="EC" id="7.2.1.3" evidence="11"/>
<keyword evidence="6" id="KW-0479">Metal-binding</keyword>
<keyword evidence="8 12" id="KW-1133">Transmembrane helix</keyword>
<comment type="subcellular location">
    <subcellularLocation>
        <location evidence="2">Membrane</location>
        <topology evidence="2">Multi-pass membrane protein</topology>
    </subcellularLocation>
</comment>
<evidence type="ECO:0000256" key="8">
    <source>
        <dbReference type="ARBA" id="ARBA00022989"/>
    </source>
</evidence>
<dbReference type="InterPro" id="IPR006593">
    <property type="entry name" value="Cyt_b561/ferric_Rdtase_TM"/>
</dbReference>
<evidence type="ECO:0000313" key="15">
    <source>
        <dbReference type="RefSeq" id="XP_017869464.1"/>
    </source>
</evidence>
<keyword evidence="4" id="KW-0349">Heme</keyword>
<dbReference type="CDD" id="cd08554">
    <property type="entry name" value="Cyt_b561"/>
    <property type="match status" value="1"/>
</dbReference>
<evidence type="ECO:0000256" key="4">
    <source>
        <dbReference type="ARBA" id="ARBA00022617"/>
    </source>
</evidence>
<evidence type="ECO:0000313" key="14">
    <source>
        <dbReference type="Proteomes" id="UP000694904"/>
    </source>
</evidence>
<evidence type="ECO:0000259" key="13">
    <source>
        <dbReference type="SMART" id="SM00665"/>
    </source>
</evidence>
<dbReference type="GeneID" id="108618068"/>
<dbReference type="SMART" id="SM00665">
    <property type="entry name" value="B561"/>
    <property type="match status" value="1"/>
</dbReference>
<feature type="transmembrane region" description="Helical" evidence="12">
    <location>
        <begin position="43"/>
        <end position="61"/>
    </location>
</feature>
<dbReference type="InterPro" id="IPR045150">
    <property type="entry name" value="CYB561D1/2"/>
</dbReference>
<feature type="transmembrane region" description="Helical" evidence="12">
    <location>
        <begin position="73"/>
        <end position="90"/>
    </location>
</feature>
<organism evidence="14 15">
    <name type="scientific">Drosophila arizonae</name>
    <name type="common">Fruit fly</name>
    <dbReference type="NCBI Taxonomy" id="7263"/>
    <lineage>
        <taxon>Eukaryota</taxon>
        <taxon>Metazoa</taxon>
        <taxon>Ecdysozoa</taxon>
        <taxon>Arthropoda</taxon>
        <taxon>Hexapoda</taxon>
        <taxon>Insecta</taxon>
        <taxon>Pterygota</taxon>
        <taxon>Neoptera</taxon>
        <taxon>Endopterygota</taxon>
        <taxon>Diptera</taxon>
        <taxon>Brachycera</taxon>
        <taxon>Muscomorpha</taxon>
        <taxon>Ephydroidea</taxon>
        <taxon>Drosophilidae</taxon>
        <taxon>Drosophila</taxon>
    </lineage>
</organism>
<feature type="domain" description="Cytochrome b561" evidence="13">
    <location>
        <begin position="70"/>
        <end position="186"/>
    </location>
</feature>
<protein>
    <recommendedName>
        <fullName evidence="11">ascorbate ferrireductase (transmembrane)</fullName>
        <ecNumber evidence="11">7.2.1.3</ecNumber>
    </recommendedName>
</protein>
<feature type="transmembrane region" description="Helical" evidence="12">
    <location>
        <begin position="96"/>
        <end position="117"/>
    </location>
</feature>
<feature type="transmembrane region" description="Helical" evidence="12">
    <location>
        <begin position="129"/>
        <end position="149"/>
    </location>
</feature>
<reference evidence="14" key="2">
    <citation type="journal article" date="2016" name="G3 (Bethesda)">
        <title>Genome Evolution in Three Species of Cactophilic Drosophila.</title>
        <authorList>
            <person name="Sanchez-Flores A."/>
            <person name="Penazola F."/>
            <person name="Carpinteyro-Ponce J."/>
            <person name="Nazario-Yepiz N."/>
            <person name="Abreu-Goodger C."/>
            <person name="Machado C.A."/>
            <person name="Markow T.A."/>
        </authorList>
    </citation>
    <scope>NUCLEOTIDE SEQUENCE [LARGE SCALE GENOMIC DNA]</scope>
</reference>
<gene>
    <name evidence="15" type="primary">LOC108618068</name>
</gene>
<keyword evidence="5 12" id="KW-0812">Transmembrane</keyword>
<dbReference type="RefSeq" id="XP_017869464.1">
    <property type="nucleotide sequence ID" value="XM_018013975.1"/>
</dbReference>
<reference evidence="15" key="3">
    <citation type="submission" date="2025-08" db="UniProtKB">
        <authorList>
            <consortium name="RefSeq"/>
        </authorList>
    </citation>
    <scope>IDENTIFICATION</scope>
    <source>
        <tissue evidence="15">Whole organism</tissue>
    </source>
</reference>
<name>A0ABM1PQH8_DROAR</name>
<evidence type="ECO:0000256" key="12">
    <source>
        <dbReference type="SAM" id="Phobius"/>
    </source>
</evidence>
<keyword evidence="9" id="KW-0408">Iron</keyword>
<keyword evidence="14" id="KW-1185">Reference proteome</keyword>
<evidence type="ECO:0000256" key="1">
    <source>
        <dbReference type="ARBA" id="ARBA00001970"/>
    </source>
</evidence>
<evidence type="ECO:0000256" key="7">
    <source>
        <dbReference type="ARBA" id="ARBA00022982"/>
    </source>
</evidence>
<evidence type="ECO:0000256" key="9">
    <source>
        <dbReference type="ARBA" id="ARBA00023004"/>
    </source>
</evidence>
<dbReference type="Gene3D" id="1.20.120.1770">
    <property type="match status" value="1"/>
</dbReference>
<keyword evidence="10 12" id="KW-0472">Membrane</keyword>
<keyword evidence="3" id="KW-0813">Transport</keyword>
<dbReference type="Pfam" id="PF03188">
    <property type="entry name" value="Cytochrom_B561"/>
    <property type="match status" value="1"/>
</dbReference>
<sequence length="242" mass="26337">MASSTHIMADELNETVVNATGEVVIGFTWPGLPPSFLRDVCETISNVIVILVTVIIGYKCAKLRLSRTAAHAFYCLVGMVLFVTQAFLWGSPALHAAFGLVGVLIGFMGVGAQILHMRANTQKHFTTNHSIFGLATCFLLLATLITGLYPTCQPLARMSEINALFAHRICGLLSFVLLMTSLIFSFNSGFMHCNWDHRAIVCFKSWVLLATFLAASTQLVAVVVTLLIISPFSIFAGKSKFS</sequence>
<accession>A0ABM1PQH8</accession>
<dbReference type="PANTHER" id="PTHR15422">
    <property type="entry name" value="OS05G0565100 PROTEIN"/>
    <property type="match status" value="1"/>
</dbReference>
<feature type="transmembrane region" description="Helical" evidence="12">
    <location>
        <begin position="161"/>
        <end position="186"/>
    </location>
</feature>